<evidence type="ECO:0000256" key="1">
    <source>
        <dbReference type="SAM" id="MobiDB-lite"/>
    </source>
</evidence>
<dbReference type="InParanoid" id="A0A168ME82"/>
<evidence type="ECO:0000313" key="3">
    <source>
        <dbReference type="Proteomes" id="UP000078561"/>
    </source>
</evidence>
<dbReference type="Proteomes" id="UP000078561">
    <property type="component" value="Unassembled WGS sequence"/>
</dbReference>
<dbReference type="AlphaFoldDB" id="A0A168ME82"/>
<protein>
    <submittedName>
        <fullName evidence="2">Uncharacterized protein</fullName>
    </submittedName>
</protein>
<reference evidence="2" key="1">
    <citation type="submission" date="2016-04" db="EMBL/GenBank/DDBJ databases">
        <authorList>
            <person name="Evans L.H."/>
            <person name="Alamgir A."/>
            <person name="Owens N."/>
            <person name="Weber N.D."/>
            <person name="Virtaneva K."/>
            <person name="Barbian K."/>
            <person name="Babar A."/>
            <person name="Rosenke K."/>
        </authorList>
    </citation>
    <scope>NUCLEOTIDE SEQUENCE [LARGE SCALE GENOMIC DNA]</scope>
    <source>
        <strain evidence="2">CBS 101.48</strain>
    </source>
</reference>
<name>A0A168ME82_ABSGL</name>
<proteinExistence type="predicted"/>
<sequence length="73" mass="8596">MPWTQQQEHDQISEVYLEHLKSRLSKYRLRHLQRKRNIDCAFNDSSPPSTSPSRSQSTENPAIFFSPAKHRSL</sequence>
<dbReference type="EMBL" id="LT552071">
    <property type="protein sequence ID" value="SAL98368.1"/>
    <property type="molecule type" value="Genomic_DNA"/>
</dbReference>
<organism evidence="2">
    <name type="scientific">Absidia glauca</name>
    <name type="common">Pin mould</name>
    <dbReference type="NCBI Taxonomy" id="4829"/>
    <lineage>
        <taxon>Eukaryota</taxon>
        <taxon>Fungi</taxon>
        <taxon>Fungi incertae sedis</taxon>
        <taxon>Mucoromycota</taxon>
        <taxon>Mucoromycotina</taxon>
        <taxon>Mucoromycetes</taxon>
        <taxon>Mucorales</taxon>
        <taxon>Cunninghamellaceae</taxon>
        <taxon>Absidia</taxon>
    </lineage>
</organism>
<keyword evidence="3" id="KW-1185">Reference proteome</keyword>
<accession>A0A168ME82</accession>
<gene>
    <name evidence="2" type="primary">ABSGL_03897.1 scaffold 4693</name>
</gene>
<feature type="region of interest" description="Disordered" evidence="1">
    <location>
        <begin position="39"/>
        <end position="73"/>
    </location>
</feature>
<evidence type="ECO:0000313" key="2">
    <source>
        <dbReference type="EMBL" id="SAL98368.1"/>
    </source>
</evidence>
<feature type="compositionally biased region" description="Low complexity" evidence="1">
    <location>
        <begin position="45"/>
        <end position="57"/>
    </location>
</feature>